<evidence type="ECO:0000313" key="4">
    <source>
        <dbReference type="EMBL" id="PVD18361.1"/>
    </source>
</evidence>
<dbReference type="InterPro" id="IPR001680">
    <property type="entry name" value="WD40_rpt"/>
</dbReference>
<dbReference type="OrthoDB" id="2161379at2759"/>
<dbReference type="OMA" id="GDLMVWG"/>
<evidence type="ECO:0000256" key="3">
    <source>
        <dbReference type="PROSITE-ProRule" id="PRU00221"/>
    </source>
</evidence>
<accession>A0A2T7NB28</accession>
<organism evidence="4 5">
    <name type="scientific">Pomacea canaliculata</name>
    <name type="common">Golden apple snail</name>
    <dbReference type="NCBI Taxonomy" id="400727"/>
    <lineage>
        <taxon>Eukaryota</taxon>
        <taxon>Metazoa</taxon>
        <taxon>Spiralia</taxon>
        <taxon>Lophotrochozoa</taxon>
        <taxon>Mollusca</taxon>
        <taxon>Gastropoda</taxon>
        <taxon>Caenogastropoda</taxon>
        <taxon>Architaenioglossa</taxon>
        <taxon>Ampullarioidea</taxon>
        <taxon>Ampullariidae</taxon>
        <taxon>Pomacea</taxon>
    </lineage>
</organism>
<dbReference type="AlphaFoldDB" id="A0A2T7NB28"/>
<dbReference type="Pfam" id="PF00400">
    <property type="entry name" value="WD40"/>
    <property type="match status" value="4"/>
</dbReference>
<dbReference type="PANTHER" id="PTHR44666">
    <property type="entry name" value="WD REPEAT-CONTAINING PROTEIN 53"/>
    <property type="match status" value="1"/>
</dbReference>
<sequence length="339" mass="37925">MATVKWTGGHQSSVLCVAVNQTTGTIASGGELGELCIWSDTGELLHKYSRPGADCTSVLFSKEKHSILYAAFGLEILMFDVSQTLELVYVFQGNQDEVNQVQLDDKEQFLAACDDSGEIKIFSIGDKKVFKTLRFKHTNICSTISFRSNHPWEIISGGLDCRLIHWNFSTLKCLNKFNMQELHSTSNDASLYMVNPPFVHHIGKNESGSLYACALENGLIAVFDGSSRHLKEKFSLHAHEQGVSQVHFHGDNTLISGGNDYRVIVWDLSKAEQYQEHENLVMNGDCSPEDKRNEIITVLCRVKIIAHPHKVNWLIPFVRSGHLFAAIADQTCEITIQPL</sequence>
<dbReference type="InterPro" id="IPR036322">
    <property type="entry name" value="WD40_repeat_dom_sf"/>
</dbReference>
<reference evidence="4 5" key="1">
    <citation type="submission" date="2018-04" db="EMBL/GenBank/DDBJ databases">
        <title>The genome of golden apple snail Pomacea canaliculata provides insight into stress tolerance and invasive adaptation.</title>
        <authorList>
            <person name="Liu C."/>
            <person name="Liu B."/>
            <person name="Ren Y."/>
            <person name="Zhang Y."/>
            <person name="Wang H."/>
            <person name="Li S."/>
            <person name="Jiang F."/>
            <person name="Yin L."/>
            <person name="Zhang G."/>
            <person name="Qian W."/>
            <person name="Fan W."/>
        </authorList>
    </citation>
    <scope>NUCLEOTIDE SEQUENCE [LARGE SCALE GENOMIC DNA]</scope>
    <source>
        <strain evidence="4">SZHN2017</strain>
        <tissue evidence="4">Muscle</tissue>
    </source>
</reference>
<feature type="repeat" description="WD" evidence="3">
    <location>
        <begin position="7"/>
        <end position="39"/>
    </location>
</feature>
<dbReference type="SMART" id="SM00320">
    <property type="entry name" value="WD40"/>
    <property type="match status" value="5"/>
</dbReference>
<keyword evidence="1 3" id="KW-0853">WD repeat</keyword>
<dbReference type="SUPFAM" id="SSF50978">
    <property type="entry name" value="WD40 repeat-like"/>
    <property type="match status" value="1"/>
</dbReference>
<dbReference type="PANTHER" id="PTHR44666:SF1">
    <property type="entry name" value="WD REPEAT-CONTAINING PROTEIN 53"/>
    <property type="match status" value="1"/>
</dbReference>
<gene>
    <name evidence="4" type="ORF">C0Q70_20910</name>
</gene>
<dbReference type="InterPro" id="IPR019775">
    <property type="entry name" value="WD40_repeat_CS"/>
</dbReference>
<protein>
    <submittedName>
        <fullName evidence="4">Uncharacterized protein</fullName>
    </submittedName>
</protein>
<dbReference type="Proteomes" id="UP000245119">
    <property type="component" value="Linkage Group LG14"/>
</dbReference>
<name>A0A2T7NB28_POMCA</name>
<dbReference type="PROSITE" id="PS50294">
    <property type="entry name" value="WD_REPEATS_REGION"/>
    <property type="match status" value="1"/>
</dbReference>
<dbReference type="Gene3D" id="2.130.10.10">
    <property type="entry name" value="YVTN repeat-like/Quinoprotein amine dehydrogenase"/>
    <property type="match status" value="2"/>
</dbReference>
<evidence type="ECO:0000313" key="5">
    <source>
        <dbReference type="Proteomes" id="UP000245119"/>
    </source>
</evidence>
<keyword evidence="2" id="KW-0677">Repeat</keyword>
<proteinExistence type="predicted"/>
<dbReference type="PROSITE" id="PS50082">
    <property type="entry name" value="WD_REPEATS_2"/>
    <property type="match status" value="2"/>
</dbReference>
<dbReference type="InterPro" id="IPR042453">
    <property type="entry name" value="WDR53"/>
</dbReference>
<dbReference type="STRING" id="400727.A0A2T7NB28"/>
<comment type="caution">
    <text evidence="4">The sequence shown here is derived from an EMBL/GenBank/DDBJ whole genome shotgun (WGS) entry which is preliminary data.</text>
</comment>
<feature type="repeat" description="WD" evidence="3">
    <location>
        <begin position="236"/>
        <end position="276"/>
    </location>
</feature>
<dbReference type="InterPro" id="IPR015943">
    <property type="entry name" value="WD40/YVTN_repeat-like_dom_sf"/>
</dbReference>
<dbReference type="EMBL" id="PZQS01000014">
    <property type="protein sequence ID" value="PVD18361.1"/>
    <property type="molecule type" value="Genomic_DNA"/>
</dbReference>
<evidence type="ECO:0000256" key="2">
    <source>
        <dbReference type="ARBA" id="ARBA00022737"/>
    </source>
</evidence>
<keyword evidence="5" id="KW-1185">Reference proteome</keyword>
<evidence type="ECO:0000256" key="1">
    <source>
        <dbReference type="ARBA" id="ARBA00022574"/>
    </source>
</evidence>
<dbReference type="PROSITE" id="PS00678">
    <property type="entry name" value="WD_REPEATS_1"/>
    <property type="match status" value="1"/>
</dbReference>